<dbReference type="PANTHER" id="PTHR22950">
    <property type="entry name" value="AMINO ACID TRANSPORTER"/>
    <property type="match status" value="1"/>
</dbReference>
<feature type="transmembrane region" description="Helical" evidence="7">
    <location>
        <begin position="364"/>
        <end position="390"/>
    </location>
</feature>
<evidence type="ECO:0000259" key="8">
    <source>
        <dbReference type="Pfam" id="PF01490"/>
    </source>
</evidence>
<dbReference type="Proteomes" id="UP000027265">
    <property type="component" value="Unassembled WGS sequence"/>
</dbReference>
<keyword evidence="5 7" id="KW-0472">Membrane</keyword>
<dbReference type="GO" id="GO:0015179">
    <property type="term" value="F:L-amino acid transmembrane transporter activity"/>
    <property type="evidence" value="ECO:0007669"/>
    <property type="project" value="TreeGrafter"/>
</dbReference>
<evidence type="ECO:0000256" key="6">
    <source>
        <dbReference type="SAM" id="MobiDB-lite"/>
    </source>
</evidence>
<feature type="transmembrane region" description="Helical" evidence="7">
    <location>
        <begin position="231"/>
        <end position="254"/>
    </location>
</feature>
<dbReference type="Pfam" id="PF01490">
    <property type="entry name" value="Aa_trans"/>
    <property type="match status" value="1"/>
</dbReference>
<evidence type="ECO:0000313" key="10">
    <source>
        <dbReference type="Proteomes" id="UP000027265"/>
    </source>
</evidence>
<keyword evidence="3 7" id="KW-0812">Transmembrane</keyword>
<feature type="transmembrane region" description="Helical" evidence="7">
    <location>
        <begin position="124"/>
        <end position="145"/>
    </location>
</feature>
<feature type="transmembrane region" description="Helical" evidence="7">
    <location>
        <begin position="206"/>
        <end position="225"/>
    </location>
</feature>
<evidence type="ECO:0000256" key="3">
    <source>
        <dbReference type="ARBA" id="ARBA00022692"/>
    </source>
</evidence>
<dbReference type="HOGENOM" id="CLU_016053_1_0_1"/>
<comment type="subcellular location">
    <subcellularLocation>
        <location evidence="1">Membrane</location>
        <topology evidence="1">Multi-pass membrane protein</topology>
    </subcellularLocation>
</comment>
<evidence type="ECO:0000313" key="9">
    <source>
        <dbReference type="EMBL" id="KDQ54670.1"/>
    </source>
</evidence>
<organism evidence="9 10">
    <name type="scientific">Jaapia argillacea MUCL 33604</name>
    <dbReference type="NCBI Taxonomy" id="933084"/>
    <lineage>
        <taxon>Eukaryota</taxon>
        <taxon>Fungi</taxon>
        <taxon>Dikarya</taxon>
        <taxon>Basidiomycota</taxon>
        <taxon>Agaricomycotina</taxon>
        <taxon>Agaricomycetes</taxon>
        <taxon>Agaricomycetidae</taxon>
        <taxon>Jaapiales</taxon>
        <taxon>Jaapiaceae</taxon>
        <taxon>Jaapia</taxon>
    </lineage>
</organism>
<evidence type="ECO:0000256" key="7">
    <source>
        <dbReference type="SAM" id="Phobius"/>
    </source>
</evidence>
<feature type="domain" description="Amino acid transporter transmembrane" evidence="8">
    <location>
        <begin position="91"/>
        <end position="457"/>
    </location>
</feature>
<dbReference type="AlphaFoldDB" id="A0A067PLG1"/>
<feature type="region of interest" description="Disordered" evidence="6">
    <location>
        <begin position="54"/>
        <end position="73"/>
    </location>
</feature>
<proteinExistence type="inferred from homology"/>
<dbReference type="GO" id="GO:0016020">
    <property type="term" value="C:membrane"/>
    <property type="evidence" value="ECO:0007669"/>
    <property type="project" value="UniProtKB-SubCell"/>
</dbReference>
<dbReference type="InParanoid" id="A0A067PLG1"/>
<comment type="similarity">
    <text evidence="2">Belongs to the amino acid/polyamine transporter 2 family.</text>
</comment>
<reference evidence="10" key="1">
    <citation type="journal article" date="2014" name="Proc. Natl. Acad. Sci. U.S.A.">
        <title>Extensive sampling of basidiomycete genomes demonstrates inadequacy of the white-rot/brown-rot paradigm for wood decay fungi.</title>
        <authorList>
            <person name="Riley R."/>
            <person name="Salamov A.A."/>
            <person name="Brown D.W."/>
            <person name="Nagy L.G."/>
            <person name="Floudas D."/>
            <person name="Held B.W."/>
            <person name="Levasseur A."/>
            <person name="Lombard V."/>
            <person name="Morin E."/>
            <person name="Otillar R."/>
            <person name="Lindquist E.A."/>
            <person name="Sun H."/>
            <person name="LaButti K.M."/>
            <person name="Schmutz J."/>
            <person name="Jabbour D."/>
            <person name="Luo H."/>
            <person name="Baker S.E."/>
            <person name="Pisabarro A.G."/>
            <person name="Walton J.D."/>
            <person name="Blanchette R.A."/>
            <person name="Henrissat B."/>
            <person name="Martin F."/>
            <person name="Cullen D."/>
            <person name="Hibbett D.S."/>
            <person name="Grigoriev I.V."/>
        </authorList>
    </citation>
    <scope>NUCLEOTIDE SEQUENCE [LARGE SCALE GENOMIC DNA]</scope>
    <source>
        <strain evidence="10">MUCL 33604</strain>
    </source>
</reference>
<dbReference type="EMBL" id="KL197728">
    <property type="protein sequence ID" value="KDQ54670.1"/>
    <property type="molecule type" value="Genomic_DNA"/>
</dbReference>
<name>A0A067PLG1_9AGAM</name>
<keyword evidence="4 7" id="KW-1133">Transmembrane helix</keyword>
<sequence length="536" mass="59014">MASIANIAGEGAPIKIEDADVYVVPVQPGPEVIRSTQKIPFQAYLNQAELTRAREARGEPATSNPQEKEMETPSLSSYEQELITARRALRTAGWVSVFYLITTDVLGPFNAPYAFSQVGYAPGVILYLIMGAVACYTGLILWHLFLKLDSDRYPIKTYADLAERIFGTWFKHLCSVLQSVQLIIIVGTICLSCAQSIEQIALNRKICFSVAILIWVFVGMVIGQIQTLKSYGWLANFSVWLNLIVIFASMGFVAHSPPNYASATAAYGPEVASGPIHTGVFVNLPISSKVNGIMQMVAAYGGAMIFPEFMAEMRRPMDFWKGMVCSQLLVCTVYVFYGIFVYAFQGQYTLPLAYQGVSKYAWQTMGNAIAMITGIVAAGLYGNLGIKIAYISIVEEWINGPPLMSRKGRLIWTGMVLLYWALAFIVASAIPQVQTISGLVAAIAIMQFTYTFPPLFLLGFDMVVDASKNDPGDTWTSLSRWRRAAFSRRWFFKMFNFVLFLGSVVLAGLGMYGSGVLIKVTFENGVATSFSCTSPV</sequence>
<feature type="transmembrane region" description="Helical" evidence="7">
    <location>
        <begin position="410"/>
        <end position="430"/>
    </location>
</feature>
<evidence type="ECO:0000256" key="1">
    <source>
        <dbReference type="ARBA" id="ARBA00004141"/>
    </source>
</evidence>
<gene>
    <name evidence="9" type="ORF">JAAARDRAFT_60621</name>
</gene>
<dbReference type="STRING" id="933084.A0A067PLG1"/>
<feature type="transmembrane region" description="Helical" evidence="7">
    <location>
        <begin position="319"/>
        <end position="344"/>
    </location>
</feature>
<feature type="transmembrane region" description="Helical" evidence="7">
    <location>
        <begin position="490"/>
        <end position="512"/>
    </location>
</feature>
<dbReference type="OrthoDB" id="40134at2759"/>
<protein>
    <recommendedName>
        <fullName evidence="8">Amino acid transporter transmembrane domain-containing protein</fullName>
    </recommendedName>
</protein>
<accession>A0A067PLG1</accession>
<keyword evidence="10" id="KW-1185">Reference proteome</keyword>
<dbReference type="InterPro" id="IPR013057">
    <property type="entry name" value="AA_transpt_TM"/>
</dbReference>
<evidence type="ECO:0000256" key="4">
    <source>
        <dbReference type="ARBA" id="ARBA00022989"/>
    </source>
</evidence>
<evidence type="ECO:0000256" key="5">
    <source>
        <dbReference type="ARBA" id="ARBA00023136"/>
    </source>
</evidence>
<evidence type="ECO:0000256" key="2">
    <source>
        <dbReference type="ARBA" id="ARBA00008066"/>
    </source>
</evidence>
<dbReference type="PANTHER" id="PTHR22950:SF461">
    <property type="entry name" value="AMINO ACID TRANSPORTER TRANSMEMBRANE DOMAIN-CONTAINING PROTEIN"/>
    <property type="match status" value="1"/>
</dbReference>
<feature type="transmembrane region" description="Helical" evidence="7">
    <location>
        <begin position="436"/>
        <end position="458"/>
    </location>
</feature>